<organism evidence="1 2">
    <name type="scientific">Intoshia linei</name>
    <dbReference type="NCBI Taxonomy" id="1819745"/>
    <lineage>
        <taxon>Eukaryota</taxon>
        <taxon>Metazoa</taxon>
        <taxon>Spiralia</taxon>
        <taxon>Lophotrochozoa</taxon>
        <taxon>Mesozoa</taxon>
        <taxon>Orthonectida</taxon>
        <taxon>Rhopaluridae</taxon>
        <taxon>Intoshia</taxon>
    </lineage>
</organism>
<dbReference type="Proteomes" id="UP000078046">
    <property type="component" value="Unassembled WGS sequence"/>
</dbReference>
<protein>
    <submittedName>
        <fullName evidence="1">Uncharacterized protein</fullName>
    </submittedName>
</protein>
<evidence type="ECO:0000313" key="1">
    <source>
        <dbReference type="EMBL" id="OAF71699.1"/>
    </source>
</evidence>
<sequence length="46" mass="4568">SETTAGSTNVEGIIGAIGRTYSDSPKTTAGSTNVEGIIGAILVKTE</sequence>
<gene>
    <name evidence="1" type="ORF">A3Q56_00535</name>
</gene>
<dbReference type="EMBL" id="LWCA01000030">
    <property type="protein sequence ID" value="OAF71699.1"/>
    <property type="molecule type" value="Genomic_DNA"/>
</dbReference>
<feature type="non-terminal residue" evidence="1">
    <location>
        <position position="1"/>
    </location>
</feature>
<evidence type="ECO:0000313" key="2">
    <source>
        <dbReference type="Proteomes" id="UP000078046"/>
    </source>
</evidence>
<comment type="caution">
    <text evidence="1">The sequence shown here is derived from an EMBL/GenBank/DDBJ whole genome shotgun (WGS) entry which is preliminary data.</text>
</comment>
<proteinExistence type="predicted"/>
<reference evidence="1 2" key="1">
    <citation type="submission" date="2016-04" db="EMBL/GenBank/DDBJ databases">
        <title>The genome of Intoshia linei affirms orthonectids as highly simplified spiralians.</title>
        <authorList>
            <person name="Mikhailov K.V."/>
            <person name="Slusarev G.S."/>
            <person name="Nikitin M.A."/>
            <person name="Logacheva M.D."/>
            <person name="Penin A."/>
            <person name="Aleoshin V."/>
            <person name="Panchin Y.V."/>
        </authorList>
    </citation>
    <scope>NUCLEOTIDE SEQUENCE [LARGE SCALE GENOMIC DNA]</scope>
    <source>
        <strain evidence="1">Intl2013</strain>
        <tissue evidence="1">Whole animal</tissue>
    </source>
</reference>
<dbReference type="AlphaFoldDB" id="A0A177BBJ8"/>
<accession>A0A177BBJ8</accession>
<keyword evidence="2" id="KW-1185">Reference proteome</keyword>
<name>A0A177BBJ8_9BILA</name>